<dbReference type="PANTHER" id="PTHR22930">
    <property type="match status" value="1"/>
</dbReference>
<reference evidence="1" key="1">
    <citation type="journal article" date="2023" name="Plant J.">
        <title>Genome sequences and population genomics provide insights into the demographic history, inbreeding, and mutation load of two 'living fossil' tree species of Dipteronia.</title>
        <authorList>
            <person name="Feng Y."/>
            <person name="Comes H.P."/>
            <person name="Chen J."/>
            <person name="Zhu S."/>
            <person name="Lu R."/>
            <person name="Zhang X."/>
            <person name="Li P."/>
            <person name="Qiu J."/>
            <person name="Olsen K.M."/>
            <person name="Qiu Y."/>
        </authorList>
    </citation>
    <scope>NUCLEOTIDE SEQUENCE</scope>
    <source>
        <strain evidence="1">KIB01</strain>
    </source>
</reference>
<protein>
    <recommendedName>
        <fullName evidence="3">DDE Tnp4 domain-containing protein</fullName>
    </recommendedName>
</protein>
<sequence>MESSSGYSSSSISSSSSEDDEVNVKLKGILRKRLILQLPKLLTSNKVSASTSSLSGSCFLQELLTGSSTTVHKYFHEVLNAMMRFSKEMITPPSFNDKLSGISNRRLKQVFKDVVGAIDGTLVHACIPSDKQVPYRGRGKGGCFQNVMAICDFDMIFKYVVVGWEGSTHDSRVLRETIHDSRHNCPIQPPEEVFNRCHSKTENIIECVFGVLKARFPILKWMSSYSFDTQRRIVLALDNFLRKTSINVELFDQYDDEKVQLENSTQNQTPSSNNFFRTLEQLFMRELREQIANQLFSNT</sequence>
<dbReference type="Proteomes" id="UP001280121">
    <property type="component" value="Unassembled WGS sequence"/>
</dbReference>
<proteinExistence type="predicted"/>
<dbReference type="EMBL" id="JANJYI010000008">
    <property type="protein sequence ID" value="KAK2638461.1"/>
    <property type="molecule type" value="Genomic_DNA"/>
</dbReference>
<evidence type="ECO:0008006" key="3">
    <source>
        <dbReference type="Google" id="ProtNLM"/>
    </source>
</evidence>
<gene>
    <name evidence="1" type="ORF">Ddye_026256</name>
</gene>
<evidence type="ECO:0000313" key="1">
    <source>
        <dbReference type="EMBL" id="KAK2638461.1"/>
    </source>
</evidence>
<keyword evidence="2" id="KW-1185">Reference proteome</keyword>
<organism evidence="1 2">
    <name type="scientific">Dipteronia dyeriana</name>
    <dbReference type="NCBI Taxonomy" id="168575"/>
    <lineage>
        <taxon>Eukaryota</taxon>
        <taxon>Viridiplantae</taxon>
        <taxon>Streptophyta</taxon>
        <taxon>Embryophyta</taxon>
        <taxon>Tracheophyta</taxon>
        <taxon>Spermatophyta</taxon>
        <taxon>Magnoliopsida</taxon>
        <taxon>eudicotyledons</taxon>
        <taxon>Gunneridae</taxon>
        <taxon>Pentapetalae</taxon>
        <taxon>rosids</taxon>
        <taxon>malvids</taxon>
        <taxon>Sapindales</taxon>
        <taxon>Sapindaceae</taxon>
        <taxon>Hippocastanoideae</taxon>
        <taxon>Acereae</taxon>
        <taxon>Dipteronia</taxon>
    </lineage>
</organism>
<dbReference type="PANTHER" id="PTHR22930:SF265">
    <property type="entry name" value="MYB_SANT-LIKE DOMAIN, HARBINGER TRANSPOSASE-DERIVED NUCLEASE DOMAIN-CONTAINING PROTEIN"/>
    <property type="match status" value="1"/>
</dbReference>
<comment type="caution">
    <text evidence="1">The sequence shown here is derived from an EMBL/GenBank/DDBJ whole genome shotgun (WGS) entry which is preliminary data.</text>
</comment>
<evidence type="ECO:0000313" key="2">
    <source>
        <dbReference type="Proteomes" id="UP001280121"/>
    </source>
</evidence>
<dbReference type="AlphaFoldDB" id="A0AAD9WPD9"/>
<accession>A0AAD9WPD9</accession>
<dbReference type="InterPro" id="IPR045249">
    <property type="entry name" value="HARBI1-like"/>
</dbReference>
<name>A0AAD9WPD9_9ROSI</name>